<dbReference type="SMART" id="SM00861">
    <property type="entry name" value="Transket_pyr"/>
    <property type="match status" value="1"/>
</dbReference>
<keyword evidence="3" id="KW-0786">Thiamine pyrophosphate</keyword>
<sequence length="321" mass="34564">MRDGLNEALHQEMARDERVFCIGVGIAERGGSYKVTDGLLAEFGPQRCIDTPIAEASIVGAAVGAAITGMRPVVEVLFVDFTLLTMDQVVNQAAKYRLMSGGARSVPMVLRTQGGVGDGVAAQHSQSLEGLFYHIPGLKLVMPSTPRDARGLLLSAIRDDDPVIFLEHKALYMTEGPVPVDEEVIPFGVADIKRSGRDCTLIAWSNMIPRSLTAAEELASAHGIDVEVIDPRTLVPLDRQTILESVCRTEHVVIVQEAVRRGGVAADIASIIQADAFDYLDAPVEIVAGRNIPIPYNRTLEQACIPQTADIVAAVRRAVYA</sequence>
<dbReference type="InterPro" id="IPR033248">
    <property type="entry name" value="Transketolase_C"/>
</dbReference>
<dbReference type="SUPFAM" id="SSF52518">
    <property type="entry name" value="Thiamin diphosphate-binding fold (THDP-binding)"/>
    <property type="match status" value="1"/>
</dbReference>
<dbReference type="AlphaFoldDB" id="A0A381ZB88"/>
<dbReference type="FunFam" id="3.40.50.970:FF:000001">
    <property type="entry name" value="Pyruvate dehydrogenase E1 beta subunit"/>
    <property type="match status" value="1"/>
</dbReference>
<dbReference type="PANTHER" id="PTHR43257">
    <property type="entry name" value="PYRUVATE DEHYDROGENASE E1 COMPONENT BETA SUBUNIT"/>
    <property type="match status" value="1"/>
</dbReference>
<dbReference type="Pfam" id="PF02779">
    <property type="entry name" value="Transket_pyr"/>
    <property type="match status" value="1"/>
</dbReference>
<evidence type="ECO:0000256" key="3">
    <source>
        <dbReference type="ARBA" id="ARBA00023052"/>
    </source>
</evidence>
<dbReference type="SUPFAM" id="SSF52922">
    <property type="entry name" value="TK C-terminal domain-like"/>
    <property type="match status" value="1"/>
</dbReference>
<dbReference type="NCBIfam" id="NF006667">
    <property type="entry name" value="PRK09212.1"/>
    <property type="match status" value="1"/>
</dbReference>
<comment type="cofactor">
    <cofactor evidence="1">
        <name>thiamine diphosphate</name>
        <dbReference type="ChEBI" id="CHEBI:58937"/>
    </cofactor>
</comment>
<gene>
    <name evidence="5" type="ORF">METZ01_LOCUS139402</name>
</gene>
<evidence type="ECO:0000256" key="1">
    <source>
        <dbReference type="ARBA" id="ARBA00001964"/>
    </source>
</evidence>
<dbReference type="EMBL" id="UINC01020661">
    <property type="protein sequence ID" value="SVA86548.1"/>
    <property type="molecule type" value="Genomic_DNA"/>
</dbReference>
<evidence type="ECO:0000313" key="5">
    <source>
        <dbReference type="EMBL" id="SVA86548.1"/>
    </source>
</evidence>
<dbReference type="GO" id="GO:0016491">
    <property type="term" value="F:oxidoreductase activity"/>
    <property type="evidence" value="ECO:0007669"/>
    <property type="project" value="UniProtKB-KW"/>
</dbReference>
<accession>A0A381ZB88</accession>
<organism evidence="5">
    <name type="scientific">marine metagenome</name>
    <dbReference type="NCBI Taxonomy" id="408172"/>
    <lineage>
        <taxon>unclassified sequences</taxon>
        <taxon>metagenomes</taxon>
        <taxon>ecological metagenomes</taxon>
    </lineage>
</organism>
<dbReference type="InterPro" id="IPR009014">
    <property type="entry name" value="Transketo_C/PFOR_II"/>
</dbReference>
<proteinExistence type="predicted"/>
<dbReference type="PANTHER" id="PTHR43257:SF2">
    <property type="entry name" value="PYRUVATE DEHYDROGENASE E1 COMPONENT SUBUNIT BETA"/>
    <property type="match status" value="1"/>
</dbReference>
<keyword evidence="2" id="KW-0560">Oxidoreductase</keyword>
<reference evidence="5" key="1">
    <citation type="submission" date="2018-05" db="EMBL/GenBank/DDBJ databases">
        <authorList>
            <person name="Lanie J.A."/>
            <person name="Ng W.-L."/>
            <person name="Kazmierczak K.M."/>
            <person name="Andrzejewski T.M."/>
            <person name="Davidsen T.M."/>
            <person name="Wayne K.J."/>
            <person name="Tettelin H."/>
            <person name="Glass J.I."/>
            <person name="Rusch D."/>
            <person name="Podicherti R."/>
            <person name="Tsui H.-C.T."/>
            <person name="Winkler M.E."/>
        </authorList>
    </citation>
    <scope>NUCLEOTIDE SEQUENCE</scope>
</reference>
<dbReference type="Pfam" id="PF02780">
    <property type="entry name" value="Transketolase_C"/>
    <property type="match status" value="1"/>
</dbReference>
<protein>
    <recommendedName>
        <fullName evidence="4">Transketolase-like pyrimidine-binding domain-containing protein</fullName>
    </recommendedName>
</protein>
<evidence type="ECO:0000256" key="2">
    <source>
        <dbReference type="ARBA" id="ARBA00023002"/>
    </source>
</evidence>
<dbReference type="CDD" id="cd07036">
    <property type="entry name" value="TPP_PYR_E1-PDHc-beta_like"/>
    <property type="match status" value="1"/>
</dbReference>
<dbReference type="InterPro" id="IPR029061">
    <property type="entry name" value="THDP-binding"/>
</dbReference>
<dbReference type="Gene3D" id="3.40.50.920">
    <property type="match status" value="1"/>
</dbReference>
<feature type="domain" description="Transketolase-like pyrimidine-binding" evidence="4">
    <location>
        <begin position="1"/>
        <end position="174"/>
    </location>
</feature>
<dbReference type="Gene3D" id="3.40.50.970">
    <property type="match status" value="1"/>
</dbReference>
<evidence type="ECO:0000259" key="4">
    <source>
        <dbReference type="SMART" id="SM00861"/>
    </source>
</evidence>
<dbReference type="FunFam" id="3.40.50.920:FF:000001">
    <property type="entry name" value="Pyruvate dehydrogenase E1 beta subunit"/>
    <property type="match status" value="1"/>
</dbReference>
<dbReference type="InterPro" id="IPR005475">
    <property type="entry name" value="Transketolase-like_Pyr-bd"/>
</dbReference>
<name>A0A381ZB88_9ZZZZ</name>